<keyword evidence="2" id="KW-1185">Reference proteome</keyword>
<dbReference type="EMBL" id="QPIW01000026">
    <property type="protein sequence ID" value="RDB03512.1"/>
    <property type="molecule type" value="Genomic_DNA"/>
</dbReference>
<organism evidence="1 2">
    <name type="scientific">Runella aurantiaca</name>
    <dbReference type="NCBI Taxonomy" id="2282308"/>
    <lineage>
        <taxon>Bacteria</taxon>
        <taxon>Pseudomonadati</taxon>
        <taxon>Bacteroidota</taxon>
        <taxon>Cytophagia</taxon>
        <taxon>Cytophagales</taxon>
        <taxon>Spirosomataceae</taxon>
        <taxon>Runella</taxon>
    </lineage>
</organism>
<accession>A0A369I388</accession>
<name>A0A369I388_9BACT</name>
<reference evidence="1 2" key="1">
    <citation type="submission" date="2018-07" db="EMBL/GenBank/DDBJ databases">
        <title>Genome analysis of Runella aurantiaca.</title>
        <authorList>
            <person name="Yang X."/>
        </authorList>
    </citation>
    <scope>NUCLEOTIDE SEQUENCE [LARGE SCALE GENOMIC DNA]</scope>
    <source>
        <strain evidence="1 2">YX9</strain>
    </source>
</reference>
<gene>
    <name evidence="1" type="ORF">DVG78_23670</name>
</gene>
<proteinExistence type="predicted"/>
<evidence type="ECO:0000313" key="1">
    <source>
        <dbReference type="EMBL" id="RDB03512.1"/>
    </source>
</evidence>
<sequence>MQRCEVLNYKKIGQKPPLVKFIYPISTFSQNSTNLKIIQPENSNLAVFRPIIFFTKMKSSLNSTTKIEKVQLFKILFTNQNVQKRHFDN</sequence>
<evidence type="ECO:0000313" key="2">
    <source>
        <dbReference type="Proteomes" id="UP000253141"/>
    </source>
</evidence>
<comment type="caution">
    <text evidence="1">The sequence shown here is derived from an EMBL/GenBank/DDBJ whole genome shotgun (WGS) entry which is preliminary data.</text>
</comment>
<dbReference type="Proteomes" id="UP000253141">
    <property type="component" value="Unassembled WGS sequence"/>
</dbReference>
<protein>
    <submittedName>
        <fullName evidence="1">Uncharacterized protein</fullName>
    </submittedName>
</protein>
<dbReference type="AlphaFoldDB" id="A0A369I388"/>